<accession>A0A0D6DV31</accession>
<dbReference type="PANTHER" id="PTHR48098:SF1">
    <property type="entry name" value="DIACYLGLYCEROL ACYLTRANSFERASE_MYCOLYLTRANSFERASE AG85A"/>
    <property type="match status" value="1"/>
</dbReference>
<protein>
    <submittedName>
        <fullName evidence="1">Putative tributyrin esterase</fullName>
    </submittedName>
</protein>
<dbReference type="GO" id="GO:0016747">
    <property type="term" value="F:acyltransferase activity, transferring groups other than amino-acyl groups"/>
    <property type="evidence" value="ECO:0007669"/>
    <property type="project" value="TreeGrafter"/>
</dbReference>
<organism evidence="1 2">
    <name type="scientific">Pseudolactococcus piscium MKFS47</name>
    <dbReference type="NCBI Taxonomy" id="297352"/>
    <lineage>
        <taxon>Bacteria</taxon>
        <taxon>Bacillati</taxon>
        <taxon>Bacillota</taxon>
        <taxon>Bacilli</taxon>
        <taxon>Lactobacillales</taxon>
        <taxon>Streptococcaceae</taxon>
        <taxon>Pseudolactococcus</taxon>
    </lineage>
</organism>
<proteinExistence type="predicted"/>
<dbReference type="InterPro" id="IPR050583">
    <property type="entry name" value="Mycobacterial_A85_antigen"/>
</dbReference>
<evidence type="ECO:0000313" key="1">
    <source>
        <dbReference type="EMBL" id="CEN27355.1"/>
    </source>
</evidence>
<sequence>MAISHLNFRSDVLGKATSVTVYLPDKHLTDYPVLYLLHGLSDDCNSWLDATSLARYASAYEFVIVMPQVDLSFYTNMASGDAYWDFLTLELPQKMAQWLPISQLPSRTFVAGQSMGGYGAFKWGMQYPEKFKGVISMSGALDLVSLWSRDPDRDGLFNRIFGDKAHLETSDDHLMRLFSSALNEETAPHFLQICGTEDYLYADNQTFKHQADKAIKQYTYEAYPGDHSWGFWDQQIQRVLAFCDELCS</sequence>
<dbReference type="PANTHER" id="PTHR48098">
    <property type="entry name" value="ENTEROCHELIN ESTERASE-RELATED"/>
    <property type="match status" value="1"/>
</dbReference>
<dbReference type="InterPro" id="IPR029058">
    <property type="entry name" value="AB_hydrolase_fold"/>
</dbReference>
<dbReference type="HOGENOM" id="CLU_037618_3_0_9"/>
<dbReference type="Gene3D" id="3.40.50.1820">
    <property type="entry name" value="alpha/beta hydrolase"/>
    <property type="match status" value="1"/>
</dbReference>
<dbReference type="RefSeq" id="WP_047914648.1">
    <property type="nucleotide sequence ID" value="NZ_LN774769.1"/>
</dbReference>
<name>A0A0D6DV31_9LACT</name>
<gene>
    <name evidence="1" type="ORF">LACPI_0155</name>
</gene>
<dbReference type="STRING" id="1364.LP2241_10128"/>
<dbReference type="AlphaFoldDB" id="A0A0D6DV31"/>
<dbReference type="SUPFAM" id="SSF53474">
    <property type="entry name" value="alpha/beta-Hydrolases"/>
    <property type="match status" value="1"/>
</dbReference>
<evidence type="ECO:0000313" key="2">
    <source>
        <dbReference type="Proteomes" id="UP000033166"/>
    </source>
</evidence>
<dbReference type="InterPro" id="IPR000801">
    <property type="entry name" value="Esterase-like"/>
</dbReference>
<dbReference type="EMBL" id="LN774769">
    <property type="protein sequence ID" value="CEN27355.1"/>
    <property type="molecule type" value="Genomic_DNA"/>
</dbReference>
<dbReference type="KEGG" id="lpk:LACPI_0155"/>
<reference evidence="2" key="1">
    <citation type="submission" date="2015-01" db="EMBL/GenBank/DDBJ databases">
        <authorList>
            <person name="Andreevskaya M."/>
        </authorList>
    </citation>
    <scope>NUCLEOTIDE SEQUENCE [LARGE SCALE GENOMIC DNA]</scope>
    <source>
        <strain evidence="2">MKFS47</strain>
    </source>
</reference>
<dbReference type="Proteomes" id="UP000033166">
    <property type="component" value="Chromosome I"/>
</dbReference>
<dbReference type="Pfam" id="PF00756">
    <property type="entry name" value="Esterase"/>
    <property type="match status" value="1"/>
</dbReference>